<reference evidence="2 3" key="1">
    <citation type="submission" date="2018-06" db="EMBL/GenBank/DDBJ databases">
        <title>Genomic Encyclopedia of Archaeal and Bacterial Type Strains, Phase II (KMG-II): from individual species to whole genera.</title>
        <authorList>
            <person name="Goeker M."/>
        </authorList>
    </citation>
    <scope>NUCLEOTIDE SEQUENCE [LARGE SCALE GENOMIC DNA]</scope>
    <source>
        <strain evidence="2 3">DSM 23446</strain>
    </source>
</reference>
<organism evidence="2 3">
    <name type="scientific">Algoriphagus yeomjeoni</name>
    <dbReference type="NCBI Taxonomy" id="291403"/>
    <lineage>
        <taxon>Bacteria</taxon>
        <taxon>Pseudomonadati</taxon>
        <taxon>Bacteroidota</taxon>
        <taxon>Cytophagia</taxon>
        <taxon>Cytophagales</taxon>
        <taxon>Cyclobacteriaceae</taxon>
        <taxon>Algoriphagus</taxon>
    </lineage>
</organism>
<dbReference type="RefSeq" id="WP_146613689.1">
    <property type="nucleotide sequence ID" value="NZ_QLLK01000002.1"/>
</dbReference>
<dbReference type="Proteomes" id="UP000249610">
    <property type="component" value="Unassembled WGS sequence"/>
</dbReference>
<sequence length="124" mass="14446">MKKLFLYMVFTITTIVPAFSQSISSQIYDFNLDLPTFESDLEFDLAQGSSKSSEAIQFRQFKNLEDFQNTIENKNLPYRQDENLVVVNPDPVYSLRILKPTGNYPIQVYKPDSTKNYTLLIKKF</sequence>
<keyword evidence="1" id="KW-0732">Signal</keyword>
<comment type="caution">
    <text evidence="2">The sequence shown here is derived from an EMBL/GenBank/DDBJ whole genome shotgun (WGS) entry which is preliminary data.</text>
</comment>
<gene>
    <name evidence="2" type="ORF">LV83_01017</name>
</gene>
<feature type="signal peptide" evidence="1">
    <location>
        <begin position="1"/>
        <end position="18"/>
    </location>
</feature>
<keyword evidence="3" id="KW-1185">Reference proteome</keyword>
<dbReference type="EMBL" id="QLLK01000002">
    <property type="protein sequence ID" value="RAI94110.1"/>
    <property type="molecule type" value="Genomic_DNA"/>
</dbReference>
<evidence type="ECO:0000256" key="1">
    <source>
        <dbReference type="SAM" id="SignalP"/>
    </source>
</evidence>
<dbReference type="OrthoDB" id="827013at2"/>
<feature type="chain" id="PRO_5016415331" evidence="1">
    <location>
        <begin position="19"/>
        <end position="124"/>
    </location>
</feature>
<evidence type="ECO:0000313" key="2">
    <source>
        <dbReference type="EMBL" id="RAI94110.1"/>
    </source>
</evidence>
<dbReference type="AlphaFoldDB" id="A0A327PP57"/>
<accession>A0A327PP57</accession>
<name>A0A327PP57_9BACT</name>
<proteinExistence type="predicted"/>
<protein>
    <submittedName>
        <fullName evidence="2">Uncharacterized protein</fullName>
    </submittedName>
</protein>
<evidence type="ECO:0000313" key="3">
    <source>
        <dbReference type="Proteomes" id="UP000249610"/>
    </source>
</evidence>